<feature type="binding site" evidence="2">
    <location>
        <position position="157"/>
    </location>
    <ligand>
        <name>Fe cation</name>
        <dbReference type="ChEBI" id="CHEBI:24875"/>
    </ligand>
</feature>
<dbReference type="GO" id="GO:0046872">
    <property type="term" value="F:metal ion binding"/>
    <property type="evidence" value="ECO:0007669"/>
    <property type="project" value="UniProtKB-KW"/>
</dbReference>
<keyword evidence="2" id="KW-0479">Metal-binding</keyword>
<dbReference type="GO" id="GO:0006412">
    <property type="term" value="P:translation"/>
    <property type="evidence" value="ECO:0007669"/>
    <property type="project" value="UniProtKB-UniRule"/>
</dbReference>
<keyword evidence="2" id="KW-0378">Hydrolase</keyword>
<keyword evidence="4" id="KW-1185">Reference proteome</keyword>
<dbReference type="InterPro" id="IPR023635">
    <property type="entry name" value="Peptide_deformylase"/>
</dbReference>
<dbReference type="CDD" id="cd00487">
    <property type="entry name" value="Pep_deformylase"/>
    <property type="match status" value="1"/>
</dbReference>
<comment type="catalytic activity">
    <reaction evidence="2">
        <text>N-terminal N-formyl-L-methionyl-[peptide] + H2O = N-terminal L-methionyl-[peptide] + formate</text>
        <dbReference type="Rhea" id="RHEA:24420"/>
        <dbReference type="Rhea" id="RHEA-COMP:10639"/>
        <dbReference type="Rhea" id="RHEA-COMP:10640"/>
        <dbReference type="ChEBI" id="CHEBI:15377"/>
        <dbReference type="ChEBI" id="CHEBI:15740"/>
        <dbReference type="ChEBI" id="CHEBI:49298"/>
        <dbReference type="ChEBI" id="CHEBI:64731"/>
        <dbReference type="EC" id="3.5.1.88"/>
    </reaction>
</comment>
<dbReference type="EC" id="3.5.1.88" evidence="2"/>
<dbReference type="Gene3D" id="3.90.45.10">
    <property type="entry name" value="Peptide deformylase"/>
    <property type="match status" value="1"/>
</dbReference>
<feature type="binding site" evidence="2">
    <location>
        <position position="111"/>
    </location>
    <ligand>
        <name>Fe cation</name>
        <dbReference type="ChEBI" id="CHEBI:24875"/>
    </ligand>
</feature>
<feature type="binding site" evidence="2">
    <location>
        <position position="153"/>
    </location>
    <ligand>
        <name>Fe cation</name>
        <dbReference type="ChEBI" id="CHEBI:24875"/>
    </ligand>
</feature>
<dbReference type="PIRSF" id="PIRSF004749">
    <property type="entry name" value="Pep_def"/>
    <property type="match status" value="1"/>
</dbReference>
<evidence type="ECO:0000256" key="2">
    <source>
        <dbReference type="HAMAP-Rule" id="MF_00163"/>
    </source>
</evidence>
<dbReference type="RefSeq" id="WP_058527630.1">
    <property type="nucleotide sequence ID" value="NZ_CAAAHY010000003.1"/>
</dbReference>
<evidence type="ECO:0000256" key="1">
    <source>
        <dbReference type="ARBA" id="ARBA00010759"/>
    </source>
</evidence>
<dbReference type="GO" id="GO:0042586">
    <property type="term" value="F:peptide deformylase activity"/>
    <property type="evidence" value="ECO:0007669"/>
    <property type="project" value="UniProtKB-UniRule"/>
</dbReference>
<sequence>MSNALTPLTLVNVEQHDYRQVLTTPATPVQWPLSVEDRQLIAAMKDKLYELEGVGLAAPQVNQPKQIIAIYIPESAALLRDHVKPYPMHILLNPSYQGLSDSPRHADFEACYSVADKAGKVPRFDKIMVEYYDEDGHFHRQQESGFYARVLQHEIDHVHGILITDRLTPDRIQGSQEDMRALRRSELSAEKRRLFDELMAKKAKK</sequence>
<evidence type="ECO:0000313" key="4">
    <source>
        <dbReference type="Proteomes" id="UP000054773"/>
    </source>
</evidence>
<dbReference type="AlphaFoldDB" id="A0A0W0TFK8"/>
<gene>
    <name evidence="2" type="primary">def</name>
    <name evidence="3" type="ORF">Lery_2542</name>
</gene>
<keyword evidence="2" id="KW-0408">Iron</keyword>
<comment type="similarity">
    <text evidence="1 2">Belongs to the polypeptide deformylase family.</text>
</comment>
<organism evidence="3 4">
    <name type="scientific">Legionella erythra</name>
    <dbReference type="NCBI Taxonomy" id="448"/>
    <lineage>
        <taxon>Bacteria</taxon>
        <taxon>Pseudomonadati</taxon>
        <taxon>Pseudomonadota</taxon>
        <taxon>Gammaproteobacteria</taxon>
        <taxon>Legionellales</taxon>
        <taxon>Legionellaceae</taxon>
        <taxon>Legionella</taxon>
    </lineage>
</organism>
<feature type="active site" evidence="2">
    <location>
        <position position="154"/>
    </location>
</feature>
<dbReference type="Proteomes" id="UP000054773">
    <property type="component" value="Unassembled WGS sequence"/>
</dbReference>
<accession>A0A0W0TFK8</accession>
<dbReference type="PANTHER" id="PTHR10458:SF22">
    <property type="entry name" value="PEPTIDE DEFORMYLASE"/>
    <property type="match status" value="1"/>
</dbReference>
<comment type="cofactor">
    <cofactor evidence="2">
        <name>Fe(2+)</name>
        <dbReference type="ChEBI" id="CHEBI:29033"/>
    </cofactor>
    <text evidence="2">Binds 1 Fe(2+) ion.</text>
</comment>
<dbReference type="PRINTS" id="PR01576">
    <property type="entry name" value="PDEFORMYLASE"/>
</dbReference>
<dbReference type="PATRIC" id="fig|448.7.peg.2668"/>
<dbReference type="Pfam" id="PF01327">
    <property type="entry name" value="Pep_deformylase"/>
    <property type="match status" value="1"/>
</dbReference>
<name>A0A0W0TFK8_LEGER</name>
<reference evidence="3 4" key="1">
    <citation type="submission" date="2015-11" db="EMBL/GenBank/DDBJ databases">
        <title>Genomic analysis of 38 Legionella species identifies large and diverse effector repertoires.</title>
        <authorList>
            <person name="Burstein D."/>
            <person name="Amaro F."/>
            <person name="Zusman T."/>
            <person name="Lifshitz Z."/>
            <person name="Cohen O."/>
            <person name="Gilbert J.A."/>
            <person name="Pupko T."/>
            <person name="Shuman H.A."/>
            <person name="Segal G."/>
        </authorList>
    </citation>
    <scope>NUCLEOTIDE SEQUENCE [LARGE SCALE GENOMIC DNA]</scope>
    <source>
        <strain evidence="3 4">SE-32A-C8</strain>
    </source>
</reference>
<dbReference type="InterPro" id="IPR036821">
    <property type="entry name" value="Peptide_deformylase_sf"/>
</dbReference>
<keyword evidence="2" id="KW-0648">Protein biosynthesis</keyword>
<protein>
    <recommendedName>
        <fullName evidence="2">Peptide deformylase</fullName>
        <shortName evidence="2">PDF</shortName>
        <ecNumber evidence="2">3.5.1.88</ecNumber>
    </recommendedName>
    <alternativeName>
        <fullName evidence="2">Polypeptide deformylase</fullName>
    </alternativeName>
</protein>
<evidence type="ECO:0000313" key="3">
    <source>
        <dbReference type="EMBL" id="KTC94375.1"/>
    </source>
</evidence>
<dbReference type="PANTHER" id="PTHR10458">
    <property type="entry name" value="PEPTIDE DEFORMYLASE"/>
    <property type="match status" value="1"/>
</dbReference>
<dbReference type="STRING" id="448.Lery_2542"/>
<dbReference type="SUPFAM" id="SSF56420">
    <property type="entry name" value="Peptide deformylase"/>
    <property type="match status" value="1"/>
</dbReference>
<comment type="function">
    <text evidence="2">Removes the formyl group from the N-terminal Met of newly synthesized proteins. Requires at least a dipeptide for an efficient rate of reaction. N-terminal L-methionine is a prerequisite for activity but the enzyme has broad specificity at other positions.</text>
</comment>
<dbReference type="HAMAP" id="MF_00163">
    <property type="entry name" value="Pep_deformylase"/>
    <property type="match status" value="1"/>
</dbReference>
<dbReference type="EMBL" id="LNYA01000034">
    <property type="protein sequence ID" value="KTC94375.1"/>
    <property type="molecule type" value="Genomic_DNA"/>
</dbReference>
<comment type="caution">
    <text evidence="3">The sequence shown here is derived from an EMBL/GenBank/DDBJ whole genome shotgun (WGS) entry which is preliminary data.</text>
</comment>
<proteinExistence type="inferred from homology"/>